<feature type="region of interest" description="Disordered" evidence="1">
    <location>
        <begin position="1"/>
        <end position="65"/>
    </location>
</feature>
<evidence type="ECO:0000256" key="1">
    <source>
        <dbReference type="SAM" id="MobiDB-lite"/>
    </source>
</evidence>
<protein>
    <submittedName>
        <fullName evidence="2">Uncharacterized protein</fullName>
    </submittedName>
</protein>
<accession>A0ABD0RSS4</accession>
<feature type="non-terminal residue" evidence="2">
    <location>
        <position position="1"/>
    </location>
</feature>
<keyword evidence="3" id="KW-1185">Reference proteome</keyword>
<comment type="caution">
    <text evidence="2">The sequence shown here is derived from an EMBL/GenBank/DDBJ whole genome shotgun (WGS) entry which is preliminary data.</text>
</comment>
<dbReference type="AlphaFoldDB" id="A0ABD0RSS4"/>
<feature type="non-terminal residue" evidence="2">
    <location>
        <position position="65"/>
    </location>
</feature>
<evidence type="ECO:0000313" key="3">
    <source>
        <dbReference type="Proteomes" id="UP001529510"/>
    </source>
</evidence>
<dbReference type="Proteomes" id="UP001529510">
    <property type="component" value="Unassembled WGS sequence"/>
</dbReference>
<proteinExistence type="predicted"/>
<sequence length="65" mass="6978">CSPGRGYRLPPSALINLSHGSRKEQGSHKLTAIVKPQPSSSSHVTHKNQLGGLNHSPRSPFIPTQ</sequence>
<gene>
    <name evidence="2" type="ORF">M9458_003562</name>
</gene>
<evidence type="ECO:0000313" key="2">
    <source>
        <dbReference type="EMBL" id="KAL0200375.1"/>
    </source>
</evidence>
<dbReference type="EMBL" id="JAMKFB020000002">
    <property type="protein sequence ID" value="KAL0200375.1"/>
    <property type="molecule type" value="Genomic_DNA"/>
</dbReference>
<organism evidence="2 3">
    <name type="scientific">Cirrhinus mrigala</name>
    <name type="common">Mrigala</name>
    <dbReference type="NCBI Taxonomy" id="683832"/>
    <lineage>
        <taxon>Eukaryota</taxon>
        <taxon>Metazoa</taxon>
        <taxon>Chordata</taxon>
        <taxon>Craniata</taxon>
        <taxon>Vertebrata</taxon>
        <taxon>Euteleostomi</taxon>
        <taxon>Actinopterygii</taxon>
        <taxon>Neopterygii</taxon>
        <taxon>Teleostei</taxon>
        <taxon>Ostariophysi</taxon>
        <taxon>Cypriniformes</taxon>
        <taxon>Cyprinidae</taxon>
        <taxon>Labeoninae</taxon>
        <taxon>Labeonini</taxon>
        <taxon>Cirrhinus</taxon>
    </lineage>
</organism>
<reference evidence="2 3" key="1">
    <citation type="submission" date="2024-05" db="EMBL/GenBank/DDBJ databases">
        <title>Genome sequencing and assembly of Indian major carp, Cirrhinus mrigala (Hamilton, 1822).</title>
        <authorList>
            <person name="Mohindra V."/>
            <person name="Chowdhury L.M."/>
            <person name="Lal K."/>
            <person name="Jena J.K."/>
        </authorList>
    </citation>
    <scope>NUCLEOTIDE SEQUENCE [LARGE SCALE GENOMIC DNA]</scope>
    <source>
        <strain evidence="2">CM1030</strain>
        <tissue evidence="2">Blood</tissue>
    </source>
</reference>
<name>A0ABD0RSS4_CIRMR</name>